<evidence type="ECO:0000313" key="1">
    <source>
        <dbReference type="EMBL" id="AUB36488.1"/>
    </source>
</evidence>
<dbReference type="AlphaFoldDB" id="A0A2K8SM49"/>
<dbReference type="OrthoDB" id="488998at2"/>
<dbReference type="RefSeq" id="WP_100898411.1">
    <property type="nucleotide sequence ID" value="NZ_CAWNNC010000001.1"/>
</dbReference>
<evidence type="ECO:0000313" key="2">
    <source>
        <dbReference type="Proteomes" id="UP000232003"/>
    </source>
</evidence>
<dbReference type="EMBL" id="CP024785">
    <property type="protein sequence ID" value="AUB36488.1"/>
    <property type="molecule type" value="Genomic_DNA"/>
</dbReference>
<organism evidence="1 2">
    <name type="scientific">Nostoc flagelliforme CCNUN1</name>
    <dbReference type="NCBI Taxonomy" id="2038116"/>
    <lineage>
        <taxon>Bacteria</taxon>
        <taxon>Bacillati</taxon>
        <taxon>Cyanobacteriota</taxon>
        <taxon>Cyanophyceae</taxon>
        <taxon>Nostocales</taxon>
        <taxon>Nostocaceae</taxon>
        <taxon>Nostoc</taxon>
    </lineage>
</organism>
<keyword evidence="2" id="KW-1185">Reference proteome</keyword>
<sequence length="72" mass="8500">MFNFSTYSTNWLLRNYQESPKRPKSLKETVEELNKNQIKMADTITKLNTAIDKQTKVTEKLLEWLQNAPNKP</sequence>
<proteinExistence type="predicted"/>
<dbReference type="Proteomes" id="UP000232003">
    <property type="component" value="Chromosome"/>
</dbReference>
<name>A0A2K8SM49_9NOSO</name>
<accession>A0A2K8SM49</accession>
<dbReference type="KEGG" id="nfl:COO91_02400"/>
<protein>
    <submittedName>
        <fullName evidence="1">Uncharacterized protein</fullName>
    </submittedName>
</protein>
<gene>
    <name evidence="1" type="ORF">COO91_02400</name>
</gene>
<reference evidence="1 2" key="1">
    <citation type="submission" date="2017-11" db="EMBL/GenBank/DDBJ databases">
        <title>Complete genome of a free-living desiccation-tolerant cyanobacterium and its photosynthetic adaptation to extreme terrestrial habitat.</title>
        <authorList>
            <person name="Shang J."/>
        </authorList>
    </citation>
    <scope>NUCLEOTIDE SEQUENCE [LARGE SCALE GENOMIC DNA]</scope>
    <source>
        <strain evidence="1 2">CCNUN1</strain>
    </source>
</reference>